<gene>
    <name evidence="1" type="ORF">DI536_08875</name>
</gene>
<evidence type="ECO:0008006" key="3">
    <source>
        <dbReference type="Google" id="ProtNLM"/>
    </source>
</evidence>
<accession>A0A2W5V0C0</accession>
<name>A0A2W5V0C0_9BACT</name>
<dbReference type="AlphaFoldDB" id="A0A2W5V0C0"/>
<reference evidence="1 2" key="1">
    <citation type="submission" date="2017-08" db="EMBL/GenBank/DDBJ databases">
        <title>Infants hospitalized years apart are colonized by the same room-sourced microbial strains.</title>
        <authorList>
            <person name="Brooks B."/>
            <person name="Olm M.R."/>
            <person name="Firek B.A."/>
            <person name="Baker R."/>
            <person name="Thomas B.C."/>
            <person name="Morowitz M.J."/>
            <person name="Banfield J.F."/>
        </authorList>
    </citation>
    <scope>NUCLEOTIDE SEQUENCE [LARGE SCALE GENOMIC DNA]</scope>
    <source>
        <strain evidence="1">S2_003_000_R2_14</strain>
    </source>
</reference>
<sequence length="283" mass="31418">MNTLSFYGPAPEVSRSEEVLTEYRKFLEKRNGPGFAARDARMATEFDPSRVTASTPVDAERFNRNYAAFNEKNVSEDELALLTFVKINAGEAYGVEVVGRARKALMQAPGVAAEVERTLTAEETYHTRLLVGAAGHYEGLQVTGAWRPALPLRVLIGSLARLPKTLFHPLLLGSEIAGVHVFDWMLRRLRTLFPNEPRVRESMEQRLTEVLIDEIGHVTFNRVMTGAIGRAVARPLAGLVSLSNQSLNKELVALGYGQSELGRIGTFDFGDLPEEVRRRAFFA</sequence>
<evidence type="ECO:0000313" key="1">
    <source>
        <dbReference type="EMBL" id="PZR14888.1"/>
    </source>
</evidence>
<evidence type="ECO:0000313" key="2">
    <source>
        <dbReference type="Proteomes" id="UP000249061"/>
    </source>
</evidence>
<dbReference type="EMBL" id="QFQP01000006">
    <property type="protein sequence ID" value="PZR14888.1"/>
    <property type="molecule type" value="Genomic_DNA"/>
</dbReference>
<protein>
    <recommendedName>
        <fullName evidence="3">Ferritin-like domain-containing protein</fullName>
    </recommendedName>
</protein>
<proteinExistence type="predicted"/>
<dbReference type="Proteomes" id="UP000249061">
    <property type="component" value="Unassembled WGS sequence"/>
</dbReference>
<comment type="caution">
    <text evidence="1">The sequence shown here is derived from an EMBL/GenBank/DDBJ whole genome shotgun (WGS) entry which is preliminary data.</text>
</comment>
<organism evidence="1 2">
    <name type="scientific">Archangium gephyra</name>
    <dbReference type="NCBI Taxonomy" id="48"/>
    <lineage>
        <taxon>Bacteria</taxon>
        <taxon>Pseudomonadati</taxon>
        <taxon>Myxococcota</taxon>
        <taxon>Myxococcia</taxon>
        <taxon>Myxococcales</taxon>
        <taxon>Cystobacterineae</taxon>
        <taxon>Archangiaceae</taxon>
        <taxon>Archangium</taxon>
    </lineage>
</organism>